<dbReference type="PROSITE" id="PS50878">
    <property type="entry name" value="RT_POL"/>
    <property type="match status" value="1"/>
</dbReference>
<dbReference type="InterPro" id="IPR036691">
    <property type="entry name" value="Endo/exonu/phosph_ase_sf"/>
</dbReference>
<evidence type="ECO:0000259" key="1">
    <source>
        <dbReference type="PROSITE" id="PS50878"/>
    </source>
</evidence>
<dbReference type="EMBL" id="CACVKT020007139">
    <property type="protein sequence ID" value="CAC5405816.1"/>
    <property type="molecule type" value="Genomic_DNA"/>
</dbReference>
<dbReference type="Proteomes" id="UP000507470">
    <property type="component" value="Unassembled WGS sequence"/>
</dbReference>
<gene>
    <name evidence="2" type="ORF">MCOR_39465</name>
</gene>
<protein>
    <recommendedName>
        <fullName evidence="1">Reverse transcriptase domain-containing protein</fullName>
    </recommendedName>
</protein>
<dbReference type="Pfam" id="PF00078">
    <property type="entry name" value="RVT_1"/>
    <property type="match status" value="1"/>
</dbReference>
<reference evidence="2 3" key="1">
    <citation type="submission" date="2020-06" db="EMBL/GenBank/DDBJ databases">
        <authorList>
            <person name="Li R."/>
            <person name="Bekaert M."/>
        </authorList>
    </citation>
    <scope>NUCLEOTIDE SEQUENCE [LARGE SCALE GENOMIC DNA]</scope>
    <source>
        <strain evidence="3">wild</strain>
    </source>
</reference>
<accession>A0A6J8DCP0</accession>
<dbReference type="OrthoDB" id="6255742at2759"/>
<organism evidence="2 3">
    <name type="scientific">Mytilus coruscus</name>
    <name type="common">Sea mussel</name>
    <dbReference type="NCBI Taxonomy" id="42192"/>
    <lineage>
        <taxon>Eukaryota</taxon>
        <taxon>Metazoa</taxon>
        <taxon>Spiralia</taxon>
        <taxon>Lophotrochozoa</taxon>
        <taxon>Mollusca</taxon>
        <taxon>Bivalvia</taxon>
        <taxon>Autobranchia</taxon>
        <taxon>Pteriomorphia</taxon>
        <taxon>Mytilida</taxon>
        <taxon>Mytiloidea</taxon>
        <taxon>Mytilidae</taxon>
        <taxon>Mytilinae</taxon>
        <taxon>Mytilus</taxon>
    </lineage>
</organism>
<dbReference type="AlphaFoldDB" id="A0A6J8DCP0"/>
<evidence type="ECO:0000313" key="3">
    <source>
        <dbReference type="Proteomes" id="UP000507470"/>
    </source>
</evidence>
<dbReference type="PANTHER" id="PTHR31635">
    <property type="entry name" value="REVERSE TRANSCRIPTASE DOMAIN-CONTAINING PROTEIN-RELATED"/>
    <property type="match status" value="1"/>
</dbReference>
<feature type="domain" description="Reverse transcriptase" evidence="1">
    <location>
        <begin position="1"/>
        <end position="370"/>
    </location>
</feature>
<dbReference type="InterPro" id="IPR043502">
    <property type="entry name" value="DNA/RNA_pol_sf"/>
</dbReference>
<dbReference type="Pfam" id="PF03372">
    <property type="entry name" value="Exo_endo_phos"/>
    <property type="match status" value="1"/>
</dbReference>
<proteinExistence type="predicted"/>
<dbReference type="PANTHER" id="PTHR31635:SF196">
    <property type="entry name" value="REVERSE TRANSCRIPTASE DOMAIN-CONTAINING PROTEIN-RELATED"/>
    <property type="match status" value="1"/>
</dbReference>
<dbReference type="InterPro" id="IPR005135">
    <property type="entry name" value="Endo/exonuclease/phosphatase"/>
</dbReference>
<sequence length="372" mass="42532">MVNIVSINANGLRDVTKFQNFTKYCSENYFDIVGIQETFWNDDIIPNIEKFWEGKIYFCNGVNLRQGVAFLVSKRVQNQVSEVQSFDCRCIHISFQQDDKAIDIINCYVPNIMQEKNKFFEKLASKMPNSENIILLGDMNTFLSNLDRCGNTENTQDKAYKELTNMCRDIADSTSSIRDLIEIIENDDLEAYLIKVDQEKAFDKVDHDYLFLVLEKFGFGPKFMQRIKIFYNNVNSSVKCNGFLTKYVKLNNSIKHGCPVSALLYVLVAEPLGQAIIKNKNIQSVKIPKSNVNVKIFQHADDTNIFTTNKKSVNEAFKVLNLYNEASGAKINRQKSEIMSLGSCSITDTELNKIQIQNCENVTKVLGKDKEL</sequence>
<dbReference type="SUPFAM" id="SSF56219">
    <property type="entry name" value="DNase I-like"/>
    <property type="match status" value="1"/>
</dbReference>
<dbReference type="InterPro" id="IPR000477">
    <property type="entry name" value="RT_dom"/>
</dbReference>
<dbReference type="SUPFAM" id="SSF56672">
    <property type="entry name" value="DNA/RNA polymerases"/>
    <property type="match status" value="1"/>
</dbReference>
<dbReference type="GO" id="GO:0003824">
    <property type="term" value="F:catalytic activity"/>
    <property type="evidence" value="ECO:0007669"/>
    <property type="project" value="InterPro"/>
</dbReference>
<dbReference type="Gene3D" id="3.60.10.10">
    <property type="entry name" value="Endonuclease/exonuclease/phosphatase"/>
    <property type="match status" value="1"/>
</dbReference>
<name>A0A6J8DCP0_MYTCO</name>
<evidence type="ECO:0000313" key="2">
    <source>
        <dbReference type="EMBL" id="CAC5405816.1"/>
    </source>
</evidence>
<keyword evidence="3" id="KW-1185">Reference proteome</keyword>